<protein>
    <submittedName>
        <fullName evidence="3">VOC family protein</fullName>
    </submittedName>
</protein>
<comment type="caution">
    <text evidence="3">The sequence shown here is derived from an EMBL/GenBank/DDBJ whole genome shotgun (WGS) entry which is preliminary data.</text>
</comment>
<evidence type="ECO:0000313" key="3">
    <source>
        <dbReference type="EMBL" id="MFC7189621.1"/>
    </source>
</evidence>
<dbReference type="AlphaFoldDB" id="A0ABD5YK62"/>
<dbReference type="EMBL" id="JBHTAX010000001">
    <property type="protein sequence ID" value="MFC7189621.1"/>
    <property type="molecule type" value="Genomic_DNA"/>
</dbReference>
<evidence type="ECO:0000259" key="2">
    <source>
        <dbReference type="PROSITE" id="PS51819"/>
    </source>
</evidence>
<feature type="domain" description="VOC" evidence="2">
    <location>
        <begin position="12"/>
        <end position="158"/>
    </location>
</feature>
<dbReference type="SUPFAM" id="SSF54593">
    <property type="entry name" value="Glyoxalase/Bleomycin resistance protein/Dihydroxybiphenyl dioxygenase"/>
    <property type="match status" value="1"/>
</dbReference>
<sequence length="187" mass="21001">MTDTQHPLTAHDVHHVGLTVPDLDEAVHFFVDVLDCEELYRKGPFGDSDGDSMERRLDVHPDATASLAMLRCGPTTNLELFEWDAPDQDEKPTKNSDAGAMHLALHVEQIDAAVASLDDRDDVTVLDSPQTNNDGPTEGLTYVYCRVEWGLYLELLEAPDRMPYADDTDERLYNPAPAWSFRPNYPE</sequence>
<evidence type="ECO:0000256" key="1">
    <source>
        <dbReference type="ARBA" id="ARBA00022723"/>
    </source>
</evidence>
<dbReference type="GO" id="GO:0046872">
    <property type="term" value="F:metal ion binding"/>
    <property type="evidence" value="ECO:0007669"/>
    <property type="project" value="UniProtKB-KW"/>
</dbReference>
<dbReference type="InterPro" id="IPR051785">
    <property type="entry name" value="MMCE/EMCE_epimerase"/>
</dbReference>
<dbReference type="Gene3D" id="3.10.180.10">
    <property type="entry name" value="2,3-Dihydroxybiphenyl 1,2-Dioxygenase, domain 1"/>
    <property type="match status" value="1"/>
</dbReference>
<proteinExistence type="predicted"/>
<organism evidence="3 4">
    <name type="scientific">Halocatena marina</name>
    <dbReference type="NCBI Taxonomy" id="2934937"/>
    <lineage>
        <taxon>Archaea</taxon>
        <taxon>Methanobacteriati</taxon>
        <taxon>Methanobacteriota</taxon>
        <taxon>Stenosarchaea group</taxon>
        <taxon>Halobacteria</taxon>
        <taxon>Halobacteriales</taxon>
        <taxon>Natronomonadaceae</taxon>
        <taxon>Halocatena</taxon>
    </lineage>
</organism>
<dbReference type="Proteomes" id="UP001596417">
    <property type="component" value="Unassembled WGS sequence"/>
</dbReference>
<gene>
    <name evidence="3" type="ORF">ACFQL7_06955</name>
</gene>
<dbReference type="GeneID" id="76199180"/>
<dbReference type="PANTHER" id="PTHR43048:SF6">
    <property type="entry name" value="BLR8189 PROTEIN"/>
    <property type="match status" value="1"/>
</dbReference>
<dbReference type="InterPro" id="IPR037523">
    <property type="entry name" value="VOC_core"/>
</dbReference>
<accession>A0ABD5YK62</accession>
<dbReference type="PANTHER" id="PTHR43048">
    <property type="entry name" value="METHYLMALONYL-COA EPIMERASE"/>
    <property type="match status" value="1"/>
</dbReference>
<reference evidence="3 4" key="1">
    <citation type="journal article" date="2019" name="Int. J. Syst. Evol. Microbiol.">
        <title>The Global Catalogue of Microorganisms (GCM) 10K type strain sequencing project: providing services to taxonomists for standard genome sequencing and annotation.</title>
        <authorList>
            <consortium name="The Broad Institute Genomics Platform"/>
            <consortium name="The Broad Institute Genome Sequencing Center for Infectious Disease"/>
            <person name="Wu L."/>
            <person name="Ma J."/>
        </authorList>
    </citation>
    <scope>NUCLEOTIDE SEQUENCE [LARGE SCALE GENOMIC DNA]</scope>
    <source>
        <strain evidence="3 4">RDMS1</strain>
    </source>
</reference>
<keyword evidence="4" id="KW-1185">Reference proteome</keyword>
<dbReference type="RefSeq" id="WP_248905751.1">
    <property type="nucleotide sequence ID" value="NZ_CP109979.1"/>
</dbReference>
<name>A0ABD5YK62_9EURY</name>
<evidence type="ECO:0000313" key="4">
    <source>
        <dbReference type="Proteomes" id="UP001596417"/>
    </source>
</evidence>
<keyword evidence="1" id="KW-0479">Metal-binding</keyword>
<dbReference type="Pfam" id="PF13669">
    <property type="entry name" value="Glyoxalase_4"/>
    <property type="match status" value="1"/>
</dbReference>
<dbReference type="PROSITE" id="PS51819">
    <property type="entry name" value="VOC"/>
    <property type="match status" value="1"/>
</dbReference>
<dbReference type="InterPro" id="IPR029068">
    <property type="entry name" value="Glyas_Bleomycin-R_OHBP_Dase"/>
</dbReference>